<dbReference type="Proteomes" id="UP000465302">
    <property type="component" value="Unassembled WGS sequence"/>
</dbReference>
<dbReference type="AlphaFoldDB" id="A0A2A7N667"/>
<keyword evidence="1" id="KW-0328">Glycosyltransferase</keyword>
<evidence type="ECO:0000256" key="1">
    <source>
        <dbReference type="ARBA" id="ARBA00022676"/>
    </source>
</evidence>
<dbReference type="PANTHER" id="PTHR12526:SF635">
    <property type="entry name" value="GLYCOSYL TRANSFERASE GROUP 1"/>
    <property type="match status" value="1"/>
</dbReference>
<reference evidence="5" key="3">
    <citation type="submission" date="2020-02" db="EMBL/GenBank/DDBJ databases">
        <authorList>
            <person name="Matsumoto Y."/>
            <person name="Motooka D."/>
            <person name="Nakamura S."/>
        </authorList>
    </citation>
    <scope>NUCLEOTIDE SEQUENCE</scope>
    <source>
        <strain evidence="5">JCM 6377</strain>
    </source>
</reference>
<gene>
    <name evidence="6" type="ORF">CQY20_10800</name>
    <name evidence="5" type="ORF">MAGR_31920</name>
</gene>
<evidence type="ECO:0000259" key="3">
    <source>
        <dbReference type="Pfam" id="PF00534"/>
    </source>
</evidence>
<evidence type="ECO:0000313" key="8">
    <source>
        <dbReference type="Proteomes" id="UP000465302"/>
    </source>
</evidence>
<dbReference type="Proteomes" id="UP000220914">
    <property type="component" value="Unassembled WGS sequence"/>
</dbReference>
<evidence type="ECO:0000313" key="7">
    <source>
        <dbReference type="Proteomes" id="UP000220914"/>
    </source>
</evidence>
<dbReference type="RefSeq" id="WP_097940072.1">
    <property type="nucleotide sequence ID" value="NZ_BLKS01000001.1"/>
</dbReference>
<feature type="domain" description="Glycosyl transferase family 1" evidence="3">
    <location>
        <begin position="200"/>
        <end position="361"/>
    </location>
</feature>
<protein>
    <submittedName>
        <fullName evidence="6">Glycosyl transferase</fullName>
    </submittedName>
</protein>
<name>A0A2A7N667_MYCAG</name>
<dbReference type="SUPFAM" id="SSF53756">
    <property type="entry name" value="UDP-Glycosyltransferase/glycogen phosphorylase"/>
    <property type="match status" value="1"/>
</dbReference>
<dbReference type="Gene3D" id="3.40.50.2000">
    <property type="entry name" value="Glycogen Phosphorylase B"/>
    <property type="match status" value="2"/>
</dbReference>
<feature type="domain" description="Glycosyltransferase subfamily 4-like N-terminal" evidence="4">
    <location>
        <begin position="18"/>
        <end position="189"/>
    </location>
</feature>
<dbReference type="InterPro" id="IPR001296">
    <property type="entry name" value="Glyco_trans_1"/>
</dbReference>
<dbReference type="InterPro" id="IPR028098">
    <property type="entry name" value="Glyco_trans_4-like_N"/>
</dbReference>
<dbReference type="EMBL" id="PDCP01000015">
    <property type="protein sequence ID" value="PEG39366.1"/>
    <property type="molecule type" value="Genomic_DNA"/>
</dbReference>
<evidence type="ECO:0000313" key="6">
    <source>
        <dbReference type="EMBL" id="PEG39366.1"/>
    </source>
</evidence>
<dbReference type="Pfam" id="PF00534">
    <property type="entry name" value="Glycos_transf_1"/>
    <property type="match status" value="1"/>
</dbReference>
<proteinExistence type="predicted"/>
<dbReference type="OrthoDB" id="9810929at2"/>
<evidence type="ECO:0000256" key="2">
    <source>
        <dbReference type="ARBA" id="ARBA00022679"/>
    </source>
</evidence>
<reference evidence="6 7" key="1">
    <citation type="submission" date="2017-10" db="EMBL/GenBank/DDBJ databases">
        <title>The new phylogeny of genus Mycobacterium.</title>
        <authorList>
            <person name="Tortoli E."/>
            <person name="Trovato A."/>
            <person name="Cirillo D.M."/>
        </authorList>
    </citation>
    <scope>NUCLEOTIDE SEQUENCE [LARGE SCALE GENOMIC DNA]</scope>
    <source>
        <strain evidence="6 7">CCUG37673</strain>
    </source>
</reference>
<keyword evidence="7" id="KW-1185">Reference proteome</keyword>
<evidence type="ECO:0000259" key="4">
    <source>
        <dbReference type="Pfam" id="PF13439"/>
    </source>
</evidence>
<accession>A0A2A7N667</accession>
<evidence type="ECO:0000313" key="5">
    <source>
        <dbReference type="EMBL" id="GFG51751.1"/>
    </source>
</evidence>
<keyword evidence="2 6" id="KW-0808">Transferase</keyword>
<reference evidence="5 8" key="2">
    <citation type="journal article" date="2019" name="Emerg. Microbes Infect.">
        <title>Comprehensive subspecies identification of 175 nontuberculous mycobacteria species based on 7547 genomic profiles.</title>
        <authorList>
            <person name="Matsumoto Y."/>
            <person name="Kinjo T."/>
            <person name="Motooka D."/>
            <person name="Nabeya D."/>
            <person name="Jung N."/>
            <person name="Uechi K."/>
            <person name="Horii T."/>
            <person name="Iida T."/>
            <person name="Fujita J."/>
            <person name="Nakamura S."/>
        </authorList>
    </citation>
    <scope>NUCLEOTIDE SEQUENCE [LARGE SCALE GENOMIC DNA]</scope>
    <source>
        <strain evidence="5 8">JCM 6377</strain>
    </source>
</reference>
<organism evidence="6 7">
    <name type="scientific">Mycolicibacterium agri</name>
    <name type="common">Mycobacterium agri</name>
    <dbReference type="NCBI Taxonomy" id="36811"/>
    <lineage>
        <taxon>Bacteria</taxon>
        <taxon>Bacillati</taxon>
        <taxon>Actinomycetota</taxon>
        <taxon>Actinomycetes</taxon>
        <taxon>Mycobacteriales</taxon>
        <taxon>Mycobacteriaceae</taxon>
        <taxon>Mycolicibacterium</taxon>
    </lineage>
</organism>
<dbReference type="Pfam" id="PF13439">
    <property type="entry name" value="Glyco_transf_4"/>
    <property type="match status" value="1"/>
</dbReference>
<dbReference type="PANTHER" id="PTHR12526">
    <property type="entry name" value="GLYCOSYLTRANSFERASE"/>
    <property type="match status" value="1"/>
</dbReference>
<sequence>MKIAMVSEQASGADTDGIHVAELSAALARHGHEVTVYTRRDDPDLPEQMATPRGYTVVYVPAGPPEHLPEDERLAHMGPFARYLDTRWESDRPDVAHAHYWTSGIATQLAARHLGLPAVQTFHELGVVKKRHRGGIDASPQHRLRLEAAVARGAAWVAATCTEEQLELMRLGRSRARISVVPCGVDEKRFTPDGPMTAKKAKHRIVAVGKPLPHKGFDDLIRAMPHIPSAELVIVGGIDASELDADPEARRLRALAAELGVARRVRLPGPVAQQDMPALLRSADIVACTPWYEASGVVALEGMACGVPVVASAVGGMLDTVVHDVTGKLIPPRSPRDIADAIKPLLRDAFLRQSLGLAGRDRVCARYTWDRVASDTARIYEKLCPDKPLAPSRDGIRAEKVRVSACADSVSRQKN</sequence>
<dbReference type="EMBL" id="BLKS01000001">
    <property type="protein sequence ID" value="GFG51751.1"/>
    <property type="molecule type" value="Genomic_DNA"/>
</dbReference>
<dbReference type="GO" id="GO:0016757">
    <property type="term" value="F:glycosyltransferase activity"/>
    <property type="evidence" value="ECO:0007669"/>
    <property type="project" value="UniProtKB-KW"/>
</dbReference>
<comment type="caution">
    <text evidence="6">The sequence shown here is derived from an EMBL/GenBank/DDBJ whole genome shotgun (WGS) entry which is preliminary data.</text>
</comment>